<protein>
    <recommendedName>
        <fullName evidence="3">CLLAC-motif containing domain-containing protein</fullName>
    </recommendedName>
</protein>
<dbReference type="AlphaFoldDB" id="A0A8C0WKH1"/>
<feature type="region of interest" description="Disordered" evidence="1">
    <location>
        <begin position="108"/>
        <end position="134"/>
    </location>
</feature>
<evidence type="ECO:0000259" key="3">
    <source>
        <dbReference type="Pfam" id="PF15675"/>
    </source>
</evidence>
<name>A0A8C0WKH1_CASCN</name>
<evidence type="ECO:0000256" key="1">
    <source>
        <dbReference type="SAM" id="MobiDB-lite"/>
    </source>
</evidence>
<dbReference type="Ensembl" id="ENSCCNT00000016004.1">
    <property type="protein sequence ID" value="ENSCCNP00000012197.1"/>
    <property type="gene ID" value="ENSCCNG00000012675.1"/>
</dbReference>
<dbReference type="PANTHER" id="PTHR35349">
    <property type="entry name" value="DYNACTIN-ASSOCIATED PROTEIN"/>
    <property type="match status" value="1"/>
</dbReference>
<keyword evidence="2" id="KW-1133">Transmembrane helix</keyword>
<accession>A0A8C0WKH1</accession>
<evidence type="ECO:0000256" key="2">
    <source>
        <dbReference type="SAM" id="Phobius"/>
    </source>
</evidence>
<dbReference type="GO" id="GO:0005886">
    <property type="term" value="C:plasma membrane"/>
    <property type="evidence" value="ECO:0007669"/>
    <property type="project" value="TreeGrafter"/>
</dbReference>
<proteinExistence type="predicted"/>
<keyword evidence="2" id="KW-0472">Membrane</keyword>
<dbReference type="PANTHER" id="PTHR35349:SF5">
    <property type="entry name" value="DYNACTIN ASSOCIATED PROTEIN"/>
    <property type="match status" value="1"/>
</dbReference>
<keyword evidence="2" id="KW-0812">Transmembrane</keyword>
<dbReference type="GO" id="GO:0005794">
    <property type="term" value="C:Golgi apparatus"/>
    <property type="evidence" value="ECO:0007669"/>
    <property type="project" value="TreeGrafter"/>
</dbReference>
<dbReference type="Pfam" id="PF15675">
    <property type="entry name" value="CLLAC"/>
    <property type="match status" value="1"/>
</dbReference>
<organism evidence="4">
    <name type="scientific">Castor canadensis</name>
    <name type="common">American beaver</name>
    <dbReference type="NCBI Taxonomy" id="51338"/>
    <lineage>
        <taxon>Eukaryota</taxon>
        <taxon>Metazoa</taxon>
        <taxon>Chordata</taxon>
        <taxon>Craniata</taxon>
        <taxon>Vertebrata</taxon>
        <taxon>Euteleostomi</taxon>
        <taxon>Mammalia</taxon>
        <taxon>Eutheria</taxon>
        <taxon>Euarchontoglires</taxon>
        <taxon>Glires</taxon>
        <taxon>Rodentia</taxon>
        <taxon>Castorimorpha</taxon>
        <taxon>Castoridae</taxon>
        <taxon>Castor</taxon>
    </lineage>
</organism>
<reference evidence="4" key="1">
    <citation type="submission" date="2023-09" db="UniProtKB">
        <authorList>
            <consortium name="Ensembl"/>
        </authorList>
    </citation>
    <scope>IDENTIFICATION</scope>
</reference>
<feature type="compositionally biased region" description="Pro residues" evidence="1">
    <location>
        <begin position="114"/>
        <end position="126"/>
    </location>
</feature>
<dbReference type="InterPro" id="IPR053297">
    <property type="entry name" value="Dynactin-associated"/>
</dbReference>
<dbReference type="InterPro" id="IPR031379">
    <property type="entry name" value="CLLAC"/>
</dbReference>
<feature type="transmembrane region" description="Helical" evidence="2">
    <location>
        <begin position="58"/>
        <end position="79"/>
    </location>
</feature>
<feature type="domain" description="CLLAC-motif containing" evidence="3">
    <location>
        <begin position="52"/>
        <end position="80"/>
    </location>
</feature>
<sequence>MDGKQQQRAMDIEQNETAWFPRNPHCSNEGAHCGCRCHSVACQPQQVAKKTWSLWKTFLVCLLACIVATTIAVLVFYFVHFDKSTSNTTIIIHADGKSSYVTCIPGSTPSPVSTTPPVPLSTPPSTPMTSQSSSTSITTSAMVTTIATTTEHEVEIEDI</sequence>
<evidence type="ECO:0000313" key="4">
    <source>
        <dbReference type="Ensembl" id="ENSCCNP00000012197.1"/>
    </source>
</evidence>